<dbReference type="SUPFAM" id="SSF55073">
    <property type="entry name" value="Nucleotide cyclase"/>
    <property type="match status" value="1"/>
</dbReference>
<dbReference type="Gene3D" id="3.30.70.1230">
    <property type="entry name" value="Nucleotide cyclase"/>
    <property type="match status" value="1"/>
</dbReference>
<keyword evidence="7" id="KW-0456">Lyase</keyword>
<evidence type="ECO:0000256" key="5">
    <source>
        <dbReference type="ARBA" id="ARBA00023136"/>
    </source>
</evidence>
<evidence type="ECO:0000256" key="4">
    <source>
        <dbReference type="ARBA" id="ARBA00022989"/>
    </source>
</evidence>
<keyword evidence="3" id="KW-0547">Nucleotide-binding</keyword>
<evidence type="ECO:0000256" key="6">
    <source>
        <dbReference type="ARBA" id="ARBA00023180"/>
    </source>
</evidence>
<feature type="region of interest" description="Disordered" evidence="8">
    <location>
        <begin position="42"/>
        <end position="62"/>
    </location>
</feature>
<dbReference type="AlphaFoldDB" id="A0A8X6P1R0"/>
<dbReference type="GO" id="GO:0017046">
    <property type="term" value="F:peptide hormone binding"/>
    <property type="evidence" value="ECO:0007669"/>
    <property type="project" value="TreeGrafter"/>
</dbReference>
<keyword evidence="2" id="KW-0812">Transmembrane</keyword>
<keyword evidence="6" id="KW-0325">Glycoprotein</keyword>
<dbReference type="GO" id="GO:0005886">
    <property type="term" value="C:plasma membrane"/>
    <property type="evidence" value="ECO:0007669"/>
    <property type="project" value="TreeGrafter"/>
</dbReference>
<dbReference type="GO" id="GO:0007168">
    <property type="term" value="P:receptor guanylyl cyclase signaling pathway"/>
    <property type="evidence" value="ECO:0007669"/>
    <property type="project" value="TreeGrafter"/>
</dbReference>
<feature type="non-terminal residue" evidence="10">
    <location>
        <position position="62"/>
    </location>
</feature>
<evidence type="ECO:0000256" key="1">
    <source>
        <dbReference type="ARBA" id="ARBA00004370"/>
    </source>
</evidence>
<keyword evidence="10" id="KW-0675">Receptor</keyword>
<dbReference type="GO" id="GO:0000166">
    <property type="term" value="F:nucleotide binding"/>
    <property type="evidence" value="ECO:0007669"/>
    <property type="project" value="UniProtKB-KW"/>
</dbReference>
<organism evidence="10 11">
    <name type="scientific">Nephila pilipes</name>
    <name type="common">Giant wood spider</name>
    <name type="synonym">Nephila maculata</name>
    <dbReference type="NCBI Taxonomy" id="299642"/>
    <lineage>
        <taxon>Eukaryota</taxon>
        <taxon>Metazoa</taxon>
        <taxon>Ecdysozoa</taxon>
        <taxon>Arthropoda</taxon>
        <taxon>Chelicerata</taxon>
        <taxon>Arachnida</taxon>
        <taxon>Araneae</taxon>
        <taxon>Araneomorphae</taxon>
        <taxon>Entelegynae</taxon>
        <taxon>Araneoidea</taxon>
        <taxon>Nephilidae</taxon>
        <taxon>Nephila</taxon>
    </lineage>
</organism>
<evidence type="ECO:0000313" key="10">
    <source>
        <dbReference type="EMBL" id="GFT42760.1"/>
    </source>
</evidence>
<dbReference type="InterPro" id="IPR050401">
    <property type="entry name" value="Cyclic_nucleotide_synthase"/>
</dbReference>
<dbReference type="Pfam" id="PF00211">
    <property type="entry name" value="Guanylate_cyc"/>
    <property type="match status" value="1"/>
</dbReference>
<keyword evidence="5" id="KW-0472">Membrane</keyword>
<dbReference type="GO" id="GO:0016941">
    <property type="term" value="F:natriuretic peptide receptor activity"/>
    <property type="evidence" value="ECO:0007669"/>
    <property type="project" value="TreeGrafter"/>
</dbReference>
<feature type="compositionally biased region" description="Basic and acidic residues" evidence="8">
    <location>
        <begin position="51"/>
        <end position="62"/>
    </location>
</feature>
<comment type="caution">
    <text evidence="10">The sequence shown here is derived from an EMBL/GenBank/DDBJ whole genome shotgun (WGS) entry which is preliminary data.</text>
</comment>
<dbReference type="GO" id="GO:0004016">
    <property type="term" value="F:adenylate cyclase activity"/>
    <property type="evidence" value="ECO:0007669"/>
    <property type="project" value="TreeGrafter"/>
</dbReference>
<keyword evidence="4" id="KW-1133">Transmembrane helix</keyword>
<evidence type="ECO:0000256" key="3">
    <source>
        <dbReference type="ARBA" id="ARBA00022741"/>
    </source>
</evidence>
<feature type="domain" description="Guanylate cyclase" evidence="9">
    <location>
        <begin position="2"/>
        <end position="42"/>
    </location>
</feature>
<dbReference type="InterPro" id="IPR029787">
    <property type="entry name" value="Nucleotide_cyclase"/>
</dbReference>
<name>A0A8X6P1R0_NEPPI</name>
<dbReference type="Proteomes" id="UP000887013">
    <property type="component" value="Unassembled WGS sequence"/>
</dbReference>
<evidence type="ECO:0000313" key="11">
    <source>
        <dbReference type="Proteomes" id="UP000887013"/>
    </source>
</evidence>
<comment type="subcellular location">
    <subcellularLocation>
        <location evidence="1">Membrane</location>
    </subcellularLocation>
</comment>
<proteinExistence type="predicted"/>
<keyword evidence="11" id="KW-1185">Reference proteome</keyword>
<dbReference type="PANTHER" id="PTHR11920">
    <property type="entry name" value="GUANYLYL CYCLASE"/>
    <property type="match status" value="1"/>
</dbReference>
<protein>
    <submittedName>
        <fullName evidence="10">Atrial natriuretic peptide receptor 1</fullName>
    </submittedName>
</protein>
<sequence length="62" mass="7085">LKIHVSSSTKEVLDTFKTFRLELRGEVEMKGKGKQTTYWLQGEETEPGAISERKETAKETNL</sequence>
<dbReference type="GO" id="GO:0004383">
    <property type="term" value="F:guanylate cyclase activity"/>
    <property type="evidence" value="ECO:0007669"/>
    <property type="project" value="TreeGrafter"/>
</dbReference>
<reference evidence="10" key="1">
    <citation type="submission" date="2020-08" db="EMBL/GenBank/DDBJ databases">
        <title>Multicomponent nature underlies the extraordinary mechanical properties of spider dragline silk.</title>
        <authorList>
            <person name="Kono N."/>
            <person name="Nakamura H."/>
            <person name="Mori M."/>
            <person name="Yoshida Y."/>
            <person name="Ohtoshi R."/>
            <person name="Malay A.D."/>
            <person name="Moran D.A.P."/>
            <person name="Tomita M."/>
            <person name="Numata K."/>
            <person name="Arakawa K."/>
        </authorList>
    </citation>
    <scope>NUCLEOTIDE SEQUENCE</scope>
</reference>
<gene>
    <name evidence="10" type="primary">Npr1_3</name>
    <name evidence="10" type="ORF">NPIL_77391</name>
</gene>
<dbReference type="PANTHER" id="PTHR11920:SF494">
    <property type="entry name" value="ATRIAL NATRIURETIC PEPTIDE RECEPTOR 2"/>
    <property type="match status" value="1"/>
</dbReference>
<dbReference type="EMBL" id="BMAW01110351">
    <property type="protein sequence ID" value="GFT42760.1"/>
    <property type="molecule type" value="Genomic_DNA"/>
</dbReference>
<evidence type="ECO:0000256" key="8">
    <source>
        <dbReference type="SAM" id="MobiDB-lite"/>
    </source>
</evidence>
<dbReference type="InterPro" id="IPR001054">
    <property type="entry name" value="A/G_cyclase"/>
</dbReference>
<accession>A0A8X6P1R0</accession>
<dbReference type="GO" id="GO:0035556">
    <property type="term" value="P:intracellular signal transduction"/>
    <property type="evidence" value="ECO:0007669"/>
    <property type="project" value="InterPro"/>
</dbReference>
<evidence type="ECO:0000259" key="9">
    <source>
        <dbReference type="Pfam" id="PF00211"/>
    </source>
</evidence>
<evidence type="ECO:0000256" key="7">
    <source>
        <dbReference type="ARBA" id="ARBA00023239"/>
    </source>
</evidence>
<evidence type="ECO:0000256" key="2">
    <source>
        <dbReference type="ARBA" id="ARBA00022692"/>
    </source>
</evidence>
<dbReference type="OrthoDB" id="6409679at2759"/>